<dbReference type="RefSeq" id="WP_308351293.1">
    <property type="nucleotide sequence ID" value="NZ_CP129971.1"/>
</dbReference>
<dbReference type="EC" id="3.4.21.105" evidence="11"/>
<dbReference type="PANTHER" id="PTHR43731:SF14">
    <property type="entry name" value="PRESENILIN-ASSOCIATED RHOMBOID-LIKE PROTEIN, MITOCHONDRIAL"/>
    <property type="match status" value="1"/>
</dbReference>
<feature type="transmembrane region" description="Helical" evidence="8">
    <location>
        <begin position="166"/>
        <end position="187"/>
    </location>
</feature>
<comment type="subcellular location">
    <subcellularLocation>
        <location evidence="1">Membrane</location>
        <topology evidence="1">Multi-pass membrane protein</topology>
    </subcellularLocation>
</comment>
<evidence type="ECO:0000256" key="3">
    <source>
        <dbReference type="ARBA" id="ARBA00022692"/>
    </source>
</evidence>
<keyword evidence="3 8" id="KW-0812">Transmembrane</keyword>
<dbReference type="PANTHER" id="PTHR43731">
    <property type="entry name" value="RHOMBOID PROTEASE"/>
    <property type="match status" value="1"/>
</dbReference>
<dbReference type="InterPro" id="IPR050925">
    <property type="entry name" value="Rhomboid_protease_S54"/>
</dbReference>
<evidence type="ECO:0000256" key="1">
    <source>
        <dbReference type="ARBA" id="ARBA00004141"/>
    </source>
</evidence>
<dbReference type="Pfam" id="PF01694">
    <property type="entry name" value="Rhomboid"/>
    <property type="match status" value="1"/>
</dbReference>
<dbReference type="EMBL" id="CP129971">
    <property type="protein sequence ID" value="WKK75487.2"/>
    <property type="molecule type" value="Genomic_DNA"/>
</dbReference>
<reference evidence="11 12" key="1">
    <citation type="submission" date="2023-08" db="EMBL/GenBank/DDBJ databases">
        <title>Comparative genomics and taxonomic characterization of three novel marine species of genus Marivirga.</title>
        <authorList>
            <person name="Muhammad N."/>
            <person name="Kim S.-G."/>
        </authorList>
    </citation>
    <scope>NUCLEOTIDE SEQUENCE [LARGE SCALE GENOMIC DNA]</scope>
    <source>
        <strain evidence="11 12">BDSF4-3</strain>
    </source>
</reference>
<dbReference type="KEGG" id="msaa:QYS49_28825"/>
<proteinExistence type="inferred from homology"/>
<evidence type="ECO:0000256" key="6">
    <source>
        <dbReference type="ARBA" id="ARBA00023136"/>
    </source>
</evidence>
<dbReference type="SUPFAM" id="SSF144091">
    <property type="entry name" value="Rhomboid-like"/>
    <property type="match status" value="1"/>
</dbReference>
<dbReference type="AlphaFoldDB" id="A0AA49GAI5"/>
<dbReference type="Proteomes" id="UP001230496">
    <property type="component" value="Chromosome"/>
</dbReference>
<keyword evidence="6 8" id="KW-0472">Membrane</keyword>
<evidence type="ECO:0000313" key="12">
    <source>
        <dbReference type="Proteomes" id="UP001230496"/>
    </source>
</evidence>
<feature type="domain" description="Peptidase S54 rhomboid" evidence="9">
    <location>
        <begin position="69"/>
        <end position="211"/>
    </location>
</feature>
<evidence type="ECO:0000313" key="11">
    <source>
        <dbReference type="EMBL" id="WKK75487.2"/>
    </source>
</evidence>
<dbReference type="InterPro" id="IPR035952">
    <property type="entry name" value="Rhomboid-like_sf"/>
</dbReference>
<evidence type="ECO:0000256" key="5">
    <source>
        <dbReference type="ARBA" id="ARBA00022989"/>
    </source>
</evidence>
<protein>
    <submittedName>
        <fullName evidence="11">Rhomboid family intramembrane serine protease</fullName>
        <ecNumber evidence="11">3.4.21.105</ecNumber>
    </submittedName>
</protein>
<dbReference type="GO" id="GO:0004252">
    <property type="term" value="F:serine-type endopeptidase activity"/>
    <property type="evidence" value="ECO:0007669"/>
    <property type="project" value="InterPro"/>
</dbReference>
<feature type="transmembrane region" description="Helical" evidence="8">
    <location>
        <begin position="220"/>
        <end position="237"/>
    </location>
</feature>
<feature type="domain" description="DUF6576" evidence="10">
    <location>
        <begin position="266"/>
        <end position="301"/>
    </location>
</feature>
<keyword evidence="12" id="KW-1185">Reference proteome</keyword>
<keyword evidence="4 11" id="KW-0378">Hydrolase</keyword>
<feature type="transmembrane region" description="Helical" evidence="8">
    <location>
        <begin position="18"/>
        <end position="39"/>
    </location>
</feature>
<feature type="region of interest" description="Disordered" evidence="7">
    <location>
        <begin position="248"/>
        <end position="272"/>
    </location>
</feature>
<comment type="similarity">
    <text evidence="2">Belongs to the peptidase S54 family.</text>
</comment>
<evidence type="ECO:0000259" key="10">
    <source>
        <dbReference type="Pfam" id="PF20216"/>
    </source>
</evidence>
<dbReference type="GO" id="GO:0016020">
    <property type="term" value="C:membrane"/>
    <property type="evidence" value="ECO:0007669"/>
    <property type="project" value="UniProtKB-SubCell"/>
</dbReference>
<feature type="compositionally biased region" description="Low complexity" evidence="7">
    <location>
        <begin position="254"/>
        <end position="267"/>
    </location>
</feature>
<evidence type="ECO:0000256" key="2">
    <source>
        <dbReference type="ARBA" id="ARBA00009045"/>
    </source>
</evidence>
<dbReference type="Gene3D" id="1.20.1540.10">
    <property type="entry name" value="Rhomboid-like"/>
    <property type="match status" value="1"/>
</dbReference>
<feature type="transmembrane region" description="Helical" evidence="8">
    <location>
        <begin position="108"/>
        <end position="130"/>
    </location>
</feature>
<organism evidence="11 12">
    <name type="scientific">Marivirga salinarum</name>
    <dbReference type="NCBI Taxonomy" id="3059078"/>
    <lineage>
        <taxon>Bacteria</taxon>
        <taxon>Pseudomonadati</taxon>
        <taxon>Bacteroidota</taxon>
        <taxon>Cytophagia</taxon>
        <taxon>Cytophagales</taxon>
        <taxon>Marivirgaceae</taxon>
        <taxon>Marivirga</taxon>
    </lineage>
</organism>
<keyword evidence="11" id="KW-0645">Protease</keyword>
<dbReference type="Pfam" id="PF20216">
    <property type="entry name" value="DUF6576"/>
    <property type="match status" value="1"/>
</dbReference>
<evidence type="ECO:0000256" key="7">
    <source>
        <dbReference type="SAM" id="MobiDB-lite"/>
    </source>
</evidence>
<evidence type="ECO:0000256" key="8">
    <source>
        <dbReference type="SAM" id="Phobius"/>
    </source>
</evidence>
<evidence type="ECO:0000259" key="9">
    <source>
        <dbReference type="Pfam" id="PF01694"/>
    </source>
</evidence>
<keyword evidence="5 8" id="KW-1133">Transmembrane helix</keyword>
<sequence>MAGFFDELKQNFKRPNNALNQLIIINAVVFVGLGLLALIGKFSGVEGLYAIVDAQFTIPPDLERFIYRPWTIITYAFSHAGFFHILMNMLVLYWFGMLISQYLGSAKLVNLYVLGALAGAVIFILAYNLIPFLADRTTNGMVGASAAVYAVATAAATLLPDHRFHLILIGPVKIKYIVAVYIVLSLLNSAGPNAGGNLAHLGGAGIGFLYVRGLQAGTDFGLWIQMTLGFIQSIFKSKPKIKVTYKKKQTAGASKSSGQYSSTSSTTEQEEIDRILDKISEKGYESLSKDEKQKLFNASKK</sequence>
<dbReference type="InterPro" id="IPR046483">
    <property type="entry name" value="DUF6576"/>
</dbReference>
<name>A0AA49GAI5_9BACT</name>
<feature type="transmembrane region" description="Helical" evidence="8">
    <location>
        <begin position="142"/>
        <end position="159"/>
    </location>
</feature>
<accession>A0AA49GAI5</accession>
<feature type="transmembrane region" description="Helical" evidence="8">
    <location>
        <begin position="72"/>
        <end position="96"/>
    </location>
</feature>
<dbReference type="GO" id="GO:0006508">
    <property type="term" value="P:proteolysis"/>
    <property type="evidence" value="ECO:0007669"/>
    <property type="project" value="UniProtKB-KW"/>
</dbReference>
<dbReference type="InterPro" id="IPR022764">
    <property type="entry name" value="Peptidase_S54_rhomboid_dom"/>
</dbReference>
<gene>
    <name evidence="11" type="ORF">QYS49_28825</name>
</gene>
<evidence type="ECO:0000256" key="4">
    <source>
        <dbReference type="ARBA" id="ARBA00022801"/>
    </source>
</evidence>